<protein>
    <submittedName>
        <fullName evidence="1">Uncharacterized protein</fullName>
    </submittedName>
</protein>
<name>A0AAD7J0H0_9AGAR</name>
<dbReference type="AlphaFoldDB" id="A0AAD7J0H0"/>
<dbReference type="Proteomes" id="UP001215598">
    <property type="component" value="Unassembled WGS sequence"/>
</dbReference>
<gene>
    <name evidence="1" type="ORF">B0H16DRAFT_1542495</name>
</gene>
<reference evidence="1" key="1">
    <citation type="submission" date="2023-03" db="EMBL/GenBank/DDBJ databases">
        <title>Massive genome expansion in bonnet fungi (Mycena s.s.) driven by repeated elements and novel gene families across ecological guilds.</title>
        <authorList>
            <consortium name="Lawrence Berkeley National Laboratory"/>
            <person name="Harder C.B."/>
            <person name="Miyauchi S."/>
            <person name="Viragh M."/>
            <person name="Kuo A."/>
            <person name="Thoen E."/>
            <person name="Andreopoulos B."/>
            <person name="Lu D."/>
            <person name="Skrede I."/>
            <person name="Drula E."/>
            <person name="Henrissat B."/>
            <person name="Morin E."/>
            <person name="Kohler A."/>
            <person name="Barry K."/>
            <person name="LaButti K."/>
            <person name="Morin E."/>
            <person name="Salamov A."/>
            <person name="Lipzen A."/>
            <person name="Mereny Z."/>
            <person name="Hegedus B."/>
            <person name="Baldrian P."/>
            <person name="Stursova M."/>
            <person name="Weitz H."/>
            <person name="Taylor A."/>
            <person name="Grigoriev I.V."/>
            <person name="Nagy L.G."/>
            <person name="Martin F."/>
            <person name="Kauserud H."/>
        </authorList>
    </citation>
    <scope>NUCLEOTIDE SEQUENCE</scope>
    <source>
        <strain evidence="1">CBHHK182m</strain>
    </source>
</reference>
<proteinExistence type="predicted"/>
<dbReference type="EMBL" id="JARKIB010000052">
    <property type="protein sequence ID" value="KAJ7754475.1"/>
    <property type="molecule type" value="Genomic_DNA"/>
</dbReference>
<sequence length="153" mass="17350">MIHAHATSETREKIEANIFNNPRPIRSQVGLAALLLRAGRGRRGARSRTTFLTPRLVTRSCWATQEVELGIERRVLGRLEFVRDRGGQSLGLFGLLYTLRTVLVVLGRFRSGARIRLRGLYVGYVVIGHHERCFRVGLSRPLTLACFIVQREL</sequence>
<accession>A0AAD7J0H0</accession>
<evidence type="ECO:0000313" key="2">
    <source>
        <dbReference type="Proteomes" id="UP001215598"/>
    </source>
</evidence>
<keyword evidence="2" id="KW-1185">Reference proteome</keyword>
<evidence type="ECO:0000313" key="1">
    <source>
        <dbReference type="EMBL" id="KAJ7754475.1"/>
    </source>
</evidence>
<organism evidence="1 2">
    <name type="scientific">Mycena metata</name>
    <dbReference type="NCBI Taxonomy" id="1033252"/>
    <lineage>
        <taxon>Eukaryota</taxon>
        <taxon>Fungi</taxon>
        <taxon>Dikarya</taxon>
        <taxon>Basidiomycota</taxon>
        <taxon>Agaricomycotina</taxon>
        <taxon>Agaricomycetes</taxon>
        <taxon>Agaricomycetidae</taxon>
        <taxon>Agaricales</taxon>
        <taxon>Marasmiineae</taxon>
        <taxon>Mycenaceae</taxon>
        <taxon>Mycena</taxon>
    </lineage>
</organism>
<comment type="caution">
    <text evidence="1">The sequence shown here is derived from an EMBL/GenBank/DDBJ whole genome shotgun (WGS) entry which is preliminary data.</text>
</comment>